<feature type="transmembrane region" description="Helical" evidence="1">
    <location>
        <begin position="90"/>
        <end position="109"/>
    </location>
</feature>
<proteinExistence type="predicted"/>
<evidence type="ECO:0000256" key="1">
    <source>
        <dbReference type="SAM" id="Phobius"/>
    </source>
</evidence>
<dbReference type="STRING" id="1305675.BFG57_01155"/>
<dbReference type="OrthoDB" id="9789346at2"/>
<keyword evidence="3" id="KW-1185">Reference proteome</keyword>
<dbReference type="EMBL" id="MJEH01000011">
    <property type="protein sequence ID" value="OEH93623.1"/>
    <property type="molecule type" value="Genomic_DNA"/>
</dbReference>
<protein>
    <recommendedName>
        <fullName evidence="4">Transporter family-2 protein</fullName>
    </recommendedName>
</protein>
<evidence type="ECO:0000313" key="2">
    <source>
        <dbReference type="EMBL" id="OEH93623.1"/>
    </source>
</evidence>
<dbReference type="Pfam" id="PF04657">
    <property type="entry name" value="DMT_YdcZ"/>
    <property type="match status" value="1"/>
</dbReference>
<evidence type="ECO:0008006" key="4">
    <source>
        <dbReference type="Google" id="ProtNLM"/>
    </source>
</evidence>
<accession>A0A1E5LHR5</accession>
<feature type="transmembrane region" description="Helical" evidence="1">
    <location>
        <begin position="64"/>
        <end position="84"/>
    </location>
</feature>
<comment type="caution">
    <text evidence="2">The sequence shown here is derived from an EMBL/GenBank/DDBJ whole genome shotgun (WGS) entry which is preliminary data.</text>
</comment>
<dbReference type="AlphaFoldDB" id="A0A1E5LHR5"/>
<feature type="transmembrane region" description="Helical" evidence="1">
    <location>
        <begin position="32"/>
        <end position="52"/>
    </location>
</feature>
<organism evidence="2 3">
    <name type="scientific">Bacillus solimangrovi</name>
    <dbReference type="NCBI Taxonomy" id="1305675"/>
    <lineage>
        <taxon>Bacteria</taxon>
        <taxon>Bacillati</taxon>
        <taxon>Bacillota</taxon>
        <taxon>Bacilli</taxon>
        <taxon>Bacillales</taxon>
        <taxon>Bacillaceae</taxon>
        <taxon>Bacillus</taxon>
    </lineage>
</organism>
<dbReference type="PANTHER" id="PTHR34821:SF3">
    <property type="entry name" value="MEMBRANE PROTEIN"/>
    <property type="match status" value="1"/>
</dbReference>
<evidence type="ECO:0000313" key="3">
    <source>
        <dbReference type="Proteomes" id="UP000095209"/>
    </source>
</evidence>
<name>A0A1E5LHR5_9BACI</name>
<keyword evidence="1" id="KW-1133">Transmembrane helix</keyword>
<dbReference type="GO" id="GO:0005886">
    <property type="term" value="C:plasma membrane"/>
    <property type="evidence" value="ECO:0007669"/>
    <property type="project" value="TreeGrafter"/>
</dbReference>
<dbReference type="RefSeq" id="WP_069716526.1">
    <property type="nucleotide sequence ID" value="NZ_MJEH01000011.1"/>
</dbReference>
<dbReference type="InterPro" id="IPR006750">
    <property type="entry name" value="YdcZ"/>
</dbReference>
<gene>
    <name evidence="2" type="ORF">BFG57_01155</name>
</gene>
<reference evidence="2 3" key="1">
    <citation type="submission" date="2016-08" db="EMBL/GenBank/DDBJ databases">
        <title>Genome of Bacillus solimangrovi GH2-4.</title>
        <authorList>
            <person name="Lim S."/>
            <person name="Kim B.-C."/>
        </authorList>
    </citation>
    <scope>NUCLEOTIDE SEQUENCE [LARGE SCALE GENOMIC DNA]</scope>
    <source>
        <strain evidence="2 3">GH2-4</strain>
    </source>
</reference>
<keyword evidence="1" id="KW-0472">Membrane</keyword>
<dbReference type="PANTHER" id="PTHR34821">
    <property type="entry name" value="INNER MEMBRANE PROTEIN YDCZ"/>
    <property type="match status" value="1"/>
</dbReference>
<keyword evidence="1" id="KW-0812">Transmembrane</keyword>
<feature type="transmembrane region" description="Helical" evidence="1">
    <location>
        <begin position="121"/>
        <end position="140"/>
    </location>
</feature>
<dbReference type="Proteomes" id="UP000095209">
    <property type="component" value="Unassembled WGS sequence"/>
</dbReference>
<sequence length="141" mass="15330">MKGVIFAFLAGAFITIQGVANSRISVDMGTWQTATITHLTGFIAAFLIMLVVRDIKWKMFKKVNPLYLSGGSFGAFVVFGNIMAMNRIGATFTIAGLLISQLAVTFLVDSKGWFGVKKQKIELPQFIGFGMMLVGVIILSV</sequence>